<accession>A0A285R1F0</accession>
<dbReference type="PANTHER" id="PTHR43584:SF8">
    <property type="entry name" value="N-ACETYLMURAMATE ALPHA-1-PHOSPHATE URIDYLYLTRANSFERASE"/>
    <property type="match status" value="1"/>
</dbReference>
<feature type="domain" description="MobA-like NTP transferase" evidence="4">
    <location>
        <begin position="6"/>
        <end position="123"/>
    </location>
</feature>
<dbReference type="InterPro" id="IPR029044">
    <property type="entry name" value="Nucleotide-diphossugar_trans"/>
</dbReference>
<protein>
    <submittedName>
        <fullName evidence="5">1L-myo-inositol 1-phosphate cytidylyltransferase</fullName>
    </submittedName>
</protein>
<keyword evidence="2 5" id="KW-0548">Nucleotidyltransferase</keyword>
<evidence type="ECO:0000256" key="2">
    <source>
        <dbReference type="ARBA" id="ARBA00022695"/>
    </source>
</evidence>
<dbReference type="InterPro" id="IPR050065">
    <property type="entry name" value="GlmU-like"/>
</dbReference>
<evidence type="ECO:0000256" key="3">
    <source>
        <dbReference type="ARBA" id="ARBA00022842"/>
    </source>
</evidence>
<dbReference type="Gene3D" id="3.90.550.10">
    <property type="entry name" value="Spore Coat Polysaccharide Biosynthesis Protein SpsA, Chain A"/>
    <property type="match status" value="1"/>
</dbReference>
<dbReference type="PANTHER" id="PTHR43584">
    <property type="entry name" value="NUCLEOTIDYL TRANSFERASE"/>
    <property type="match status" value="1"/>
</dbReference>
<dbReference type="AlphaFoldDB" id="A0A285R1F0"/>
<evidence type="ECO:0000313" key="6">
    <source>
        <dbReference type="Proteomes" id="UP000219494"/>
    </source>
</evidence>
<keyword evidence="3" id="KW-0460">Magnesium</keyword>
<reference evidence="5 6" key="1">
    <citation type="submission" date="2017-07" db="EMBL/GenBank/DDBJ databases">
        <authorList>
            <person name="Sun Z.S."/>
            <person name="Albrecht U."/>
            <person name="Echele G."/>
            <person name="Lee C.C."/>
        </authorList>
    </citation>
    <scope>NUCLEOTIDE SEQUENCE [LARGE SCALE GENOMIC DNA]</scope>
    <source>
        <strain evidence="5 6">CGMCC 1.12672</strain>
    </source>
</reference>
<dbReference type="Pfam" id="PF12804">
    <property type="entry name" value="NTP_transf_3"/>
    <property type="match status" value="1"/>
</dbReference>
<evidence type="ECO:0000259" key="4">
    <source>
        <dbReference type="Pfam" id="PF12804"/>
    </source>
</evidence>
<dbReference type="InterPro" id="IPR025877">
    <property type="entry name" value="MobA-like_NTP_Trfase"/>
</dbReference>
<gene>
    <name evidence="5" type="ORF">SAMN06297144_3059</name>
</gene>
<dbReference type="RefSeq" id="WP_097064850.1">
    <property type="nucleotide sequence ID" value="NZ_OBMI01000003.1"/>
</dbReference>
<dbReference type="SUPFAM" id="SSF53448">
    <property type="entry name" value="Nucleotide-diphospho-sugar transferases"/>
    <property type="match status" value="1"/>
</dbReference>
<dbReference type="Proteomes" id="UP000219494">
    <property type="component" value="Unassembled WGS sequence"/>
</dbReference>
<keyword evidence="6" id="KW-1185">Reference proteome</keyword>
<dbReference type="OrthoDB" id="9814110at2"/>
<dbReference type="GO" id="GO:0016779">
    <property type="term" value="F:nucleotidyltransferase activity"/>
    <property type="evidence" value="ECO:0007669"/>
    <property type="project" value="UniProtKB-KW"/>
</dbReference>
<keyword evidence="1 5" id="KW-0808">Transferase</keyword>
<sequence length="233" mass="24200">MPITSAILLAAGYGSRLSSIAPSKPLCPVAGASLLDHALQRLHQAGMTRVIVVLGHEAGRVELHLAARPRPLAIETVRLSDWSLPNGVSALAAAPLLDGPALLAMCDHLVDPALYARVAQAGAGAGLTLGIDRRLDHAWIDPDDVTRVATRDGAIVAIGKGLAAYDCFDTGVFAVDRPFFDVLGTLHAPSISDAVTALAVQGCAHTVNCSDIAWIDVDDPRSLAQAEAWLAAA</sequence>
<evidence type="ECO:0000256" key="1">
    <source>
        <dbReference type="ARBA" id="ARBA00022679"/>
    </source>
</evidence>
<proteinExistence type="predicted"/>
<dbReference type="EMBL" id="OBMI01000003">
    <property type="protein sequence ID" value="SOB87921.1"/>
    <property type="molecule type" value="Genomic_DNA"/>
</dbReference>
<name>A0A285R1F0_9SPHN</name>
<organism evidence="5 6">
    <name type="scientific">Sphingomonas guangdongensis</name>
    <dbReference type="NCBI Taxonomy" id="1141890"/>
    <lineage>
        <taxon>Bacteria</taxon>
        <taxon>Pseudomonadati</taxon>
        <taxon>Pseudomonadota</taxon>
        <taxon>Alphaproteobacteria</taxon>
        <taxon>Sphingomonadales</taxon>
        <taxon>Sphingomonadaceae</taxon>
        <taxon>Sphingomonas</taxon>
    </lineage>
</organism>
<evidence type="ECO:0000313" key="5">
    <source>
        <dbReference type="EMBL" id="SOB87921.1"/>
    </source>
</evidence>